<protein>
    <recommendedName>
        <fullName evidence="3">Heme-binding protein</fullName>
    </recommendedName>
</protein>
<dbReference type="STRING" id="639283.Snov_1217"/>
<dbReference type="EMBL" id="CP002026">
    <property type="protein sequence ID" value="ADH88533.1"/>
    <property type="molecule type" value="Genomic_DNA"/>
</dbReference>
<dbReference type="Gene3D" id="3.30.450.150">
    <property type="entry name" value="Haem-degrading domain"/>
    <property type="match status" value="1"/>
</dbReference>
<dbReference type="HOGENOM" id="CLU_103773_2_2_5"/>
<dbReference type="PANTHER" id="PTHR34309:SF1">
    <property type="entry name" value="PROTEIN GLCG"/>
    <property type="match status" value="1"/>
</dbReference>
<dbReference type="InterPro" id="IPR005624">
    <property type="entry name" value="PduO/GlcC-like"/>
</dbReference>
<reference evidence="1 2" key="1">
    <citation type="journal article" date="2012" name="Stand. Genomic Sci.">
        <title>Complete genome sequence of the facultatively chemolithoautotrophic and methylotrophic alpha Proteobacterium Starkeya novella type strain (ATCC 8093(T)).</title>
        <authorList>
            <person name="Kappler U."/>
            <person name="Davenport K."/>
            <person name="Beatson S."/>
            <person name="Lucas S."/>
            <person name="Lapidus A."/>
            <person name="Copeland A."/>
            <person name="Berry K.W."/>
            <person name="Glavina Del Rio T."/>
            <person name="Hammon N."/>
            <person name="Dalin E."/>
            <person name="Tice H."/>
            <person name="Pitluck S."/>
            <person name="Richardson P."/>
            <person name="Bruce D."/>
            <person name="Goodwin L.A."/>
            <person name="Han C."/>
            <person name="Tapia R."/>
            <person name="Detter J.C."/>
            <person name="Chang Y.J."/>
            <person name="Jeffries C.D."/>
            <person name="Land M."/>
            <person name="Hauser L."/>
            <person name="Kyrpides N.C."/>
            <person name="Goker M."/>
            <person name="Ivanova N."/>
            <person name="Klenk H.P."/>
            <person name="Woyke T."/>
        </authorList>
    </citation>
    <scope>NUCLEOTIDE SEQUENCE [LARGE SCALE GENOMIC DNA]</scope>
    <source>
        <strain evidence="2">ATCC 8093 / DSM 506 / JCM 20403 / CCM 1077 / IAM 12100 / NBRC 12443 / NCIMB 10456</strain>
    </source>
</reference>
<sequence>MPNVELLQTSKQLTYAAATIGLAAAVAKSHDLGAPECIAIVDAAGHLLAYARVEGAATLARDPAIAKATTAAALGMPGGGIPFEFGVNLGIASRDAIVNLGGGLPIIHEGRVVGAIGVGSGSTEQDVAVAEAGRDAVVAALAADHPIAR</sequence>
<dbReference type="KEGG" id="sno:Snov_1217"/>
<dbReference type="OrthoDB" id="7222954at2"/>
<dbReference type="InterPro" id="IPR052517">
    <property type="entry name" value="GlcG_carb_metab_protein"/>
</dbReference>
<gene>
    <name evidence="1" type="ordered locus">Snov_1217</name>
</gene>
<accession>D7A7T5</accession>
<dbReference type="InterPro" id="IPR038084">
    <property type="entry name" value="PduO/GlcC-like_sf"/>
</dbReference>
<dbReference type="SUPFAM" id="SSF143744">
    <property type="entry name" value="GlcG-like"/>
    <property type="match status" value="1"/>
</dbReference>
<organism evidence="1 2">
    <name type="scientific">Ancylobacter novellus (strain ATCC 8093 / DSM 506 / JCM 20403 / CCM 1077 / IAM 12100 / NBRC 12443 / NCIMB 10456)</name>
    <name type="common">Starkeya novella</name>
    <dbReference type="NCBI Taxonomy" id="639283"/>
    <lineage>
        <taxon>Bacteria</taxon>
        <taxon>Pseudomonadati</taxon>
        <taxon>Pseudomonadota</taxon>
        <taxon>Alphaproteobacteria</taxon>
        <taxon>Hyphomicrobiales</taxon>
        <taxon>Xanthobacteraceae</taxon>
        <taxon>Ancylobacter</taxon>
    </lineage>
</organism>
<dbReference type="RefSeq" id="WP_013166038.1">
    <property type="nucleotide sequence ID" value="NC_014217.1"/>
</dbReference>
<dbReference type="eggNOG" id="COG3193">
    <property type="taxonomic scope" value="Bacteria"/>
</dbReference>
<proteinExistence type="predicted"/>
<dbReference type="Proteomes" id="UP000006633">
    <property type="component" value="Chromosome"/>
</dbReference>
<dbReference type="PANTHER" id="PTHR34309">
    <property type="entry name" value="SLR1406 PROTEIN"/>
    <property type="match status" value="1"/>
</dbReference>
<keyword evidence="2" id="KW-1185">Reference proteome</keyword>
<evidence type="ECO:0008006" key="3">
    <source>
        <dbReference type="Google" id="ProtNLM"/>
    </source>
</evidence>
<evidence type="ECO:0000313" key="1">
    <source>
        <dbReference type="EMBL" id="ADH88533.1"/>
    </source>
</evidence>
<dbReference type="Pfam" id="PF03928">
    <property type="entry name" value="HbpS-like"/>
    <property type="match status" value="1"/>
</dbReference>
<dbReference type="AlphaFoldDB" id="D7A7T5"/>
<name>D7A7T5_ANCN5</name>
<evidence type="ECO:0000313" key="2">
    <source>
        <dbReference type="Proteomes" id="UP000006633"/>
    </source>
</evidence>